<dbReference type="Pfam" id="PF14542">
    <property type="entry name" value="Acetyltransf_CG"/>
    <property type="match status" value="1"/>
</dbReference>
<dbReference type="Gene3D" id="3.40.630.30">
    <property type="match status" value="1"/>
</dbReference>
<dbReference type="PANTHER" id="PTHR31435:SF9">
    <property type="entry name" value="PROTEIN NATD1"/>
    <property type="match status" value="1"/>
</dbReference>
<reference evidence="2 3" key="1">
    <citation type="submission" date="2018-07" db="EMBL/GenBank/DDBJ databases">
        <title>Erythrobacter nanhaiensis sp. nov., a novel member of the genus Erythrobacter isolated from the South China Sea.</title>
        <authorList>
            <person name="Chen X."/>
            <person name="Liu J."/>
        </authorList>
    </citation>
    <scope>NUCLEOTIDE SEQUENCE [LARGE SCALE GENOMIC DNA]</scope>
    <source>
        <strain evidence="2 3">S-5</strain>
    </source>
</reference>
<evidence type="ECO:0000313" key="3">
    <source>
        <dbReference type="Proteomes" id="UP000254101"/>
    </source>
</evidence>
<dbReference type="InterPro" id="IPR016181">
    <property type="entry name" value="Acyl_CoA_acyltransferase"/>
</dbReference>
<keyword evidence="2" id="KW-0808">Transferase</keyword>
<comment type="caution">
    <text evidence="2">The sequence shown here is derived from an EMBL/GenBank/DDBJ whole genome shotgun (WGS) entry which is preliminary data.</text>
</comment>
<dbReference type="InterPro" id="IPR031165">
    <property type="entry name" value="GNAT_YJDJ"/>
</dbReference>
<dbReference type="Proteomes" id="UP000254101">
    <property type="component" value="Unassembled WGS sequence"/>
</dbReference>
<dbReference type="SUPFAM" id="SSF55729">
    <property type="entry name" value="Acyl-CoA N-acyltransferases (Nat)"/>
    <property type="match status" value="1"/>
</dbReference>
<dbReference type="EMBL" id="QRBB01000001">
    <property type="protein sequence ID" value="RDS76631.1"/>
    <property type="molecule type" value="Genomic_DNA"/>
</dbReference>
<dbReference type="GO" id="GO:0016740">
    <property type="term" value="F:transferase activity"/>
    <property type="evidence" value="ECO:0007669"/>
    <property type="project" value="UniProtKB-KW"/>
</dbReference>
<dbReference type="RefSeq" id="WP_115490856.1">
    <property type="nucleotide sequence ID" value="NZ_JACHWW010000001.1"/>
</dbReference>
<sequence>MPSTTITHHVIGQGGKYVAHLQGEDAQGTLEWEPGSDSAGKDVRVATHTIVPEAIGGRGVAAELVDRFVADAREQDFLIRPDCSYVAKKFDENPGWKDLRV</sequence>
<gene>
    <name evidence="2" type="ORF">DL238_02775</name>
</gene>
<proteinExistence type="predicted"/>
<name>A0A395LIT6_9SPHN</name>
<dbReference type="PROSITE" id="PS51729">
    <property type="entry name" value="GNAT_YJDJ"/>
    <property type="match status" value="1"/>
</dbReference>
<dbReference type="OrthoDB" id="9800945at2"/>
<organism evidence="2 3">
    <name type="scientific">Alteriqipengyuania lutimaris</name>
    <dbReference type="NCBI Taxonomy" id="1538146"/>
    <lineage>
        <taxon>Bacteria</taxon>
        <taxon>Pseudomonadati</taxon>
        <taxon>Pseudomonadota</taxon>
        <taxon>Alphaproteobacteria</taxon>
        <taxon>Sphingomonadales</taxon>
        <taxon>Erythrobacteraceae</taxon>
        <taxon>Alteriqipengyuania</taxon>
    </lineage>
</organism>
<feature type="domain" description="N-acetyltransferase" evidence="1">
    <location>
        <begin position="9"/>
        <end position="101"/>
    </location>
</feature>
<dbReference type="AlphaFoldDB" id="A0A395LIT6"/>
<evidence type="ECO:0000259" key="1">
    <source>
        <dbReference type="PROSITE" id="PS51729"/>
    </source>
</evidence>
<protein>
    <submittedName>
        <fullName evidence="2">N-acetyltransferase</fullName>
    </submittedName>
</protein>
<dbReference type="InterPro" id="IPR045057">
    <property type="entry name" value="Gcn5-rel_NAT"/>
</dbReference>
<evidence type="ECO:0000313" key="2">
    <source>
        <dbReference type="EMBL" id="RDS76631.1"/>
    </source>
</evidence>
<keyword evidence="3" id="KW-1185">Reference proteome</keyword>
<dbReference type="PANTHER" id="PTHR31435">
    <property type="entry name" value="PROTEIN NATD1"/>
    <property type="match status" value="1"/>
</dbReference>
<accession>A0A395LIT6</accession>